<feature type="domain" description="Protein kinase" evidence="9">
    <location>
        <begin position="39"/>
        <end position="396"/>
    </location>
</feature>
<dbReference type="InterPro" id="IPR011009">
    <property type="entry name" value="Kinase-like_dom_sf"/>
</dbReference>
<evidence type="ECO:0000256" key="2">
    <source>
        <dbReference type="ARBA" id="ARBA00022527"/>
    </source>
</evidence>
<name>A0A8B9PZC5_APTOW</name>
<keyword evidence="3" id="KW-0808">Transferase</keyword>
<keyword evidence="6 7" id="KW-0067">ATP-binding</keyword>
<dbReference type="Gene3D" id="3.30.200.20">
    <property type="entry name" value="Phosphorylase Kinase, domain 1"/>
    <property type="match status" value="1"/>
</dbReference>
<dbReference type="GO" id="GO:0051726">
    <property type="term" value="P:regulation of cell cycle"/>
    <property type="evidence" value="ECO:0007669"/>
    <property type="project" value="TreeGrafter"/>
</dbReference>
<accession>A0A8B9PZC5</accession>
<dbReference type="GO" id="GO:0005634">
    <property type="term" value="C:nucleus"/>
    <property type="evidence" value="ECO:0007669"/>
    <property type="project" value="TreeGrafter"/>
</dbReference>
<dbReference type="SUPFAM" id="SSF56112">
    <property type="entry name" value="Protein kinase-like (PK-like)"/>
    <property type="match status" value="1"/>
</dbReference>
<evidence type="ECO:0000313" key="11">
    <source>
        <dbReference type="Proteomes" id="UP000694424"/>
    </source>
</evidence>
<dbReference type="Proteomes" id="UP000694424">
    <property type="component" value="Unplaced"/>
</dbReference>
<keyword evidence="11" id="KW-1185">Reference proteome</keyword>
<dbReference type="InterPro" id="IPR008271">
    <property type="entry name" value="Ser/Thr_kinase_AS"/>
</dbReference>
<dbReference type="AlphaFoldDB" id="A0A8B9PZC5"/>
<sequence length="464" mass="53046">MSGPVPSRARVYADVNTQRPREYWDYESHVVEWGNQDDYQLVRKLGRGKYSEVFEAINITNNEKVVVKILKPVKKKKIKREIKILENLRGGPNIISLLDIVKDPVSRTPALVFEHVNNTDFKQLYQTLSDFDIRFYMYEILKALDYCHSMGVMHRDVKPHNVMIDHEHRKLLRSVVDLTPKPPWYIWYSQCHEVLLVSSGLLAALLLRCSSLGLLRTVKRGSTSTPKPTFGQQSVAVKFCLKLRLIDWGLAEFYHPGQEYNVRVASRYFKGPELLVDYQMYDYSLDMWSLGCMLASMIFRKEPFFHGHDNYDQLVRIAKVLGTEDLYDYIDKYNIELDPRFNDILGRHSRKRWERFVHSENQHLVSTEALDFLDKLLRYDHQTRLTARDAMEHPYFYPIAKDPARIGTSAGLSASNTPVSSSSMLAGITSMSASQPIGSLAASPVISSPNALGSPVPAAAGVQP</sequence>
<dbReference type="Ensembl" id="ENSAOWT00000022551.1">
    <property type="protein sequence ID" value="ENSAOWP00000019909.1"/>
    <property type="gene ID" value="ENSAOWG00000013481.1"/>
</dbReference>
<reference evidence="10" key="1">
    <citation type="submission" date="2025-08" db="UniProtKB">
        <authorList>
            <consortium name="Ensembl"/>
        </authorList>
    </citation>
    <scope>IDENTIFICATION</scope>
</reference>
<dbReference type="PROSITE" id="PS00107">
    <property type="entry name" value="PROTEIN_KINASE_ATP"/>
    <property type="match status" value="1"/>
</dbReference>
<dbReference type="PROSITE" id="PS50011">
    <property type="entry name" value="PROTEIN_KINASE_DOM"/>
    <property type="match status" value="1"/>
</dbReference>
<dbReference type="GO" id="GO:0005956">
    <property type="term" value="C:protein kinase CK2 complex"/>
    <property type="evidence" value="ECO:0007669"/>
    <property type="project" value="TreeGrafter"/>
</dbReference>
<evidence type="ECO:0000256" key="8">
    <source>
        <dbReference type="RuleBase" id="RU000304"/>
    </source>
</evidence>
<keyword evidence="4 7" id="KW-0547">Nucleotide-binding</keyword>
<evidence type="ECO:0000256" key="6">
    <source>
        <dbReference type="ARBA" id="ARBA00022840"/>
    </source>
</evidence>
<dbReference type="InterPro" id="IPR017441">
    <property type="entry name" value="Protein_kinase_ATP_BS"/>
</dbReference>
<evidence type="ECO:0000256" key="3">
    <source>
        <dbReference type="ARBA" id="ARBA00022679"/>
    </source>
</evidence>
<dbReference type="GO" id="GO:0005829">
    <property type="term" value="C:cytosol"/>
    <property type="evidence" value="ECO:0007669"/>
    <property type="project" value="TreeGrafter"/>
</dbReference>
<evidence type="ECO:0000256" key="7">
    <source>
        <dbReference type="PROSITE-ProRule" id="PRU10141"/>
    </source>
</evidence>
<keyword evidence="2 8" id="KW-0723">Serine/threonine-protein kinase</keyword>
<evidence type="ECO:0000256" key="1">
    <source>
        <dbReference type="ARBA" id="ARBA00012513"/>
    </source>
</evidence>
<dbReference type="GO" id="GO:0005524">
    <property type="term" value="F:ATP binding"/>
    <property type="evidence" value="ECO:0007669"/>
    <property type="project" value="UniProtKB-UniRule"/>
</dbReference>
<evidence type="ECO:0000313" key="10">
    <source>
        <dbReference type="Ensembl" id="ENSAOWP00000019909.1"/>
    </source>
</evidence>
<dbReference type="InterPro" id="IPR000719">
    <property type="entry name" value="Prot_kinase_dom"/>
</dbReference>
<dbReference type="PROSITE" id="PS00108">
    <property type="entry name" value="PROTEIN_KINASE_ST"/>
    <property type="match status" value="1"/>
</dbReference>
<organism evidence="10 11">
    <name type="scientific">Apteryx owenii</name>
    <name type="common">Little spotted kiwi</name>
    <dbReference type="NCBI Taxonomy" id="8824"/>
    <lineage>
        <taxon>Eukaryota</taxon>
        <taxon>Metazoa</taxon>
        <taxon>Chordata</taxon>
        <taxon>Craniata</taxon>
        <taxon>Vertebrata</taxon>
        <taxon>Euteleostomi</taxon>
        <taxon>Archelosauria</taxon>
        <taxon>Archosauria</taxon>
        <taxon>Dinosauria</taxon>
        <taxon>Saurischia</taxon>
        <taxon>Theropoda</taxon>
        <taxon>Coelurosauria</taxon>
        <taxon>Aves</taxon>
        <taxon>Palaeognathae</taxon>
        <taxon>Apterygiformes</taxon>
        <taxon>Apterygidae</taxon>
        <taxon>Apteryx</taxon>
    </lineage>
</organism>
<dbReference type="FunFam" id="3.30.200.20:FF:000088">
    <property type="entry name" value="Casein kinase II subunit alpha"/>
    <property type="match status" value="1"/>
</dbReference>
<dbReference type="Pfam" id="PF00069">
    <property type="entry name" value="Pkinase"/>
    <property type="match status" value="2"/>
</dbReference>
<dbReference type="Gene3D" id="1.10.510.10">
    <property type="entry name" value="Transferase(Phosphotransferase) domain 1"/>
    <property type="match status" value="2"/>
</dbReference>
<evidence type="ECO:0000256" key="5">
    <source>
        <dbReference type="ARBA" id="ARBA00022777"/>
    </source>
</evidence>
<dbReference type="CDD" id="cd14132">
    <property type="entry name" value="STKc_CK2_alpha"/>
    <property type="match status" value="1"/>
</dbReference>
<reference evidence="10" key="2">
    <citation type="submission" date="2025-09" db="UniProtKB">
        <authorList>
            <consortium name="Ensembl"/>
        </authorList>
    </citation>
    <scope>IDENTIFICATION</scope>
</reference>
<dbReference type="EC" id="2.7.11.1" evidence="1"/>
<dbReference type="PANTHER" id="PTHR24054">
    <property type="entry name" value="CASEIN KINASE II SUBUNIT ALPHA"/>
    <property type="match status" value="1"/>
</dbReference>
<dbReference type="GO" id="GO:0004674">
    <property type="term" value="F:protein serine/threonine kinase activity"/>
    <property type="evidence" value="ECO:0007669"/>
    <property type="project" value="UniProtKB-KW"/>
</dbReference>
<feature type="binding site" evidence="7">
    <location>
        <position position="68"/>
    </location>
    <ligand>
        <name>ATP</name>
        <dbReference type="ChEBI" id="CHEBI:30616"/>
    </ligand>
</feature>
<dbReference type="InterPro" id="IPR045216">
    <property type="entry name" value="CK2_alpha"/>
</dbReference>
<dbReference type="PANTHER" id="PTHR24054:SF28">
    <property type="entry name" value="CASEIN KINASE 2 ALPHA 1-RELATED"/>
    <property type="match status" value="1"/>
</dbReference>
<dbReference type="SMART" id="SM00220">
    <property type="entry name" value="S_TKc"/>
    <property type="match status" value="1"/>
</dbReference>
<dbReference type="FunFam" id="1.10.510.10:FF:000059">
    <property type="entry name" value="Casein kinase II subunit alpha"/>
    <property type="match status" value="1"/>
</dbReference>
<evidence type="ECO:0000259" key="9">
    <source>
        <dbReference type="PROSITE" id="PS50011"/>
    </source>
</evidence>
<keyword evidence="5" id="KW-0418">Kinase</keyword>
<evidence type="ECO:0000256" key="4">
    <source>
        <dbReference type="ARBA" id="ARBA00022741"/>
    </source>
</evidence>
<protein>
    <recommendedName>
        <fullName evidence="1">non-specific serine/threonine protein kinase</fullName>
        <ecNumber evidence="1">2.7.11.1</ecNumber>
    </recommendedName>
</protein>
<proteinExistence type="inferred from homology"/>
<comment type="similarity">
    <text evidence="8">Belongs to the protein kinase superfamily.</text>
</comment>